<dbReference type="RefSeq" id="WP_013796069.1">
    <property type="nucleotide sequence ID" value="NC_015559.1"/>
</dbReference>
<evidence type="ECO:0000259" key="1">
    <source>
        <dbReference type="Pfam" id="PF12697"/>
    </source>
</evidence>
<name>F6CYI5_MARPP</name>
<evidence type="ECO:0000313" key="2">
    <source>
        <dbReference type="EMBL" id="AEF54594.1"/>
    </source>
</evidence>
<dbReference type="Pfam" id="PF12697">
    <property type="entry name" value="Abhydrolase_6"/>
    <property type="match status" value="1"/>
</dbReference>
<keyword evidence="2" id="KW-0378">Hydrolase</keyword>
<dbReference type="KEGG" id="mpc:Mar181_1553"/>
<gene>
    <name evidence="2" type="ordered locus">Mar181_1553</name>
</gene>
<dbReference type="Gene3D" id="3.40.50.1820">
    <property type="entry name" value="alpha/beta hydrolase"/>
    <property type="match status" value="1"/>
</dbReference>
<dbReference type="PANTHER" id="PTHR43433">
    <property type="entry name" value="HYDROLASE, ALPHA/BETA FOLD FAMILY PROTEIN"/>
    <property type="match status" value="1"/>
</dbReference>
<protein>
    <submittedName>
        <fullName evidence="2">Alpha/beta hydrolase fold protein</fullName>
    </submittedName>
</protein>
<dbReference type="STRING" id="491952.Mar181_1553"/>
<dbReference type="GO" id="GO:0016787">
    <property type="term" value="F:hydrolase activity"/>
    <property type="evidence" value="ECO:0007669"/>
    <property type="project" value="UniProtKB-KW"/>
</dbReference>
<accession>F6CYI5</accession>
<dbReference type="eggNOG" id="COG2267">
    <property type="taxonomic scope" value="Bacteria"/>
</dbReference>
<dbReference type="PANTHER" id="PTHR43433:SF5">
    <property type="entry name" value="AB HYDROLASE-1 DOMAIN-CONTAINING PROTEIN"/>
    <property type="match status" value="1"/>
</dbReference>
<dbReference type="InterPro" id="IPR000073">
    <property type="entry name" value="AB_hydrolase_1"/>
</dbReference>
<dbReference type="SUPFAM" id="SSF53474">
    <property type="entry name" value="alpha/beta-Hydrolases"/>
    <property type="match status" value="1"/>
</dbReference>
<reference evidence="2 3" key="1">
    <citation type="journal article" date="2012" name="Stand. Genomic Sci.">
        <title>Complete genome sequence of Marinomonas posidonica type strain (IVIA-Po-181(T)).</title>
        <authorList>
            <person name="Lucas-Elio P."/>
            <person name="Goodwin L."/>
            <person name="Woyke T."/>
            <person name="Pitluck S."/>
            <person name="Nolan M."/>
            <person name="Kyrpides N.C."/>
            <person name="Detter J.C."/>
            <person name="Copeland A."/>
            <person name="Lu M."/>
            <person name="Bruce D."/>
            <person name="Detter C."/>
            <person name="Tapia R."/>
            <person name="Han S."/>
            <person name="Land M.L."/>
            <person name="Ivanova N."/>
            <person name="Mikhailova N."/>
            <person name="Johnston A.W."/>
            <person name="Sanchez-Amat A."/>
        </authorList>
    </citation>
    <scope>NUCLEOTIDE SEQUENCE [LARGE SCALE GENOMIC DNA]</scope>
    <source>
        <strain evidence="3">CECT 7376 / NCIMB 14433 / IVIA-Po-181</strain>
    </source>
</reference>
<sequence>MEKTLILNNVEYRYATYDCEGSDNYGVFLLGALQEIATVEFFSKFFARTLNIIVIEAPGTGENAVLPGTVTIREQSEMVLGLIQYLGVEEAHIFAVSYGTAIGVELCDIWNGVKSLSVACGVPGIPESARMATIDVIAAARRDRKTFANTFVNVLTVDKDIIPKNGVIRRSVIRSVAKYDDYRATSFIENSIRLLAHKPTNLAAVSMPAVVIVGEHDPYATLKITKSFADQLPNAHFVVLKDADHLLHLQQPEKLAQALIALAKNQIRTTEEFKQLAS</sequence>
<dbReference type="InterPro" id="IPR029058">
    <property type="entry name" value="AB_hydrolase_fold"/>
</dbReference>
<keyword evidence="3" id="KW-1185">Reference proteome</keyword>
<dbReference type="HOGENOM" id="CLU_1000421_0_0_6"/>
<dbReference type="OrthoDB" id="5852347at2"/>
<proteinExistence type="predicted"/>
<dbReference type="InterPro" id="IPR050471">
    <property type="entry name" value="AB_hydrolase"/>
</dbReference>
<dbReference type="EMBL" id="CP002771">
    <property type="protein sequence ID" value="AEF54594.1"/>
    <property type="molecule type" value="Genomic_DNA"/>
</dbReference>
<evidence type="ECO:0000313" key="3">
    <source>
        <dbReference type="Proteomes" id="UP000009230"/>
    </source>
</evidence>
<feature type="domain" description="AB hydrolase-1" evidence="1">
    <location>
        <begin position="42"/>
        <end position="258"/>
    </location>
</feature>
<dbReference type="Proteomes" id="UP000009230">
    <property type="component" value="Chromosome"/>
</dbReference>
<dbReference type="AlphaFoldDB" id="F6CYI5"/>
<organism evidence="2 3">
    <name type="scientific">Marinomonas posidonica (strain CECT 7376 / NCIMB 14433 / IVIA-Po-181)</name>
    <dbReference type="NCBI Taxonomy" id="491952"/>
    <lineage>
        <taxon>Bacteria</taxon>
        <taxon>Pseudomonadati</taxon>
        <taxon>Pseudomonadota</taxon>
        <taxon>Gammaproteobacteria</taxon>
        <taxon>Oceanospirillales</taxon>
        <taxon>Oceanospirillaceae</taxon>
        <taxon>Marinomonas</taxon>
    </lineage>
</organism>